<organism evidence="3 4">
    <name type="scientific">Ralstonia psammae</name>
    <dbReference type="NCBI Taxonomy" id="3058598"/>
    <lineage>
        <taxon>Bacteria</taxon>
        <taxon>Pseudomonadati</taxon>
        <taxon>Pseudomonadota</taxon>
        <taxon>Betaproteobacteria</taxon>
        <taxon>Burkholderiales</taxon>
        <taxon>Burkholderiaceae</taxon>
        <taxon>Ralstonia</taxon>
    </lineage>
</organism>
<feature type="domain" description="VapC50 C-terminal" evidence="2">
    <location>
        <begin position="139"/>
        <end position="192"/>
    </location>
</feature>
<dbReference type="InterPro" id="IPR002716">
    <property type="entry name" value="PIN_dom"/>
</dbReference>
<protein>
    <recommendedName>
        <fullName evidence="5">PIN domain-containing protein</fullName>
    </recommendedName>
</protein>
<evidence type="ECO:0000313" key="3">
    <source>
        <dbReference type="EMBL" id="CAJ0808399.1"/>
    </source>
</evidence>
<gene>
    <name evidence="3" type="ORF">LMG19083_04700</name>
</gene>
<dbReference type="Proteomes" id="UP001189813">
    <property type="component" value="Unassembled WGS sequence"/>
</dbReference>
<dbReference type="InterPro" id="IPR058652">
    <property type="entry name" value="VapC50_C"/>
</dbReference>
<accession>A0ABM9JZG1</accession>
<evidence type="ECO:0000259" key="1">
    <source>
        <dbReference type="Pfam" id="PF13470"/>
    </source>
</evidence>
<dbReference type="EMBL" id="CATZBU010000020">
    <property type="protein sequence ID" value="CAJ0808399.1"/>
    <property type="molecule type" value="Genomic_DNA"/>
</dbReference>
<dbReference type="RefSeq" id="WP_316669173.1">
    <property type="nucleotide sequence ID" value="NZ_CATZBU010000020.1"/>
</dbReference>
<evidence type="ECO:0000313" key="4">
    <source>
        <dbReference type="Proteomes" id="UP001189813"/>
    </source>
</evidence>
<evidence type="ECO:0008006" key="5">
    <source>
        <dbReference type="Google" id="ProtNLM"/>
    </source>
</evidence>
<name>A0ABM9JZG1_9RALS</name>
<keyword evidence="4" id="KW-1185">Reference proteome</keyword>
<feature type="domain" description="PIN" evidence="1">
    <location>
        <begin position="9"/>
        <end position="120"/>
    </location>
</feature>
<dbReference type="Pfam" id="PF13470">
    <property type="entry name" value="PIN_3"/>
    <property type="match status" value="1"/>
</dbReference>
<reference evidence="3 4" key="1">
    <citation type="submission" date="2023-07" db="EMBL/GenBank/DDBJ databases">
        <authorList>
            <person name="Peeters C."/>
        </authorList>
    </citation>
    <scope>NUCLEOTIDE SEQUENCE [LARGE SCALE GENOMIC DNA]</scope>
    <source>
        <strain evidence="3 4">LMG 19083</strain>
    </source>
</reference>
<evidence type="ECO:0000259" key="2">
    <source>
        <dbReference type="Pfam" id="PF26343"/>
    </source>
</evidence>
<dbReference type="Pfam" id="PF26343">
    <property type="entry name" value="VapC50_C"/>
    <property type="match status" value="1"/>
</dbReference>
<proteinExistence type="predicted"/>
<sequence>MIAFDRFAVVLDACVLFPMVVRDVLLTLADHEFFNPKWSARLHDEWTRNLIAHRQALNLTGDVQARIEAIRDNMDRAFPDALVEDVLPETADLAPVDPKDRHVVMTAIAARADAVVTFNLRDFAAEHVLQTHDIEILHPDNFVLDLIDLQEKRAVVAFKEMRSRKKNPPWTVDEFIERIGRSGLVGTAAWLGRDDVRPLL</sequence>
<comment type="caution">
    <text evidence="3">The sequence shown here is derived from an EMBL/GenBank/DDBJ whole genome shotgun (WGS) entry which is preliminary data.</text>
</comment>